<proteinExistence type="predicted"/>
<comment type="caution">
    <text evidence="1">The sequence shown here is derived from an EMBL/GenBank/DDBJ whole genome shotgun (WGS) entry which is preliminary data.</text>
</comment>
<name>A0A5J4T2P2_9ZZZZ</name>
<dbReference type="AlphaFoldDB" id="A0A5J4T2P2"/>
<dbReference type="PANTHER" id="PTHR41244:SF1">
    <property type="entry name" value="GLYCOSYLTRANSFERASE"/>
    <property type="match status" value="1"/>
</dbReference>
<sequence>MKDNKIRVVAFYLPQFYPTPENDKWWGKGFTEWTNVGKAKPLFKGHYQPRVPADLGYYDLRVPETRQQQADMAKTYGIEGFCYWHYWFGKNRRLLQRPFDEVLSFGEPDFPFCLAWANHSWEDKQFNKEGTHKILMEQLYPDDEDYINHFNALLPAFKDHRYICVDGKPVFMIYSVFELPNARHFIDLWQDLARKNGLKGIHFVGHTVNVKDIQPIRNMGFDAVNIVRLFDFFKHDYSILERLYLKTMRIVFKKGRYIKYEKAAKYFSGKEDKQEDCYPTIIPNWDHSPRSGRKGHILINSTPDKFKKHVIKSFDNVKDKPVDKRIVFLKSWNEWAEGNYIEPDLKYGLSYLQVLKEAIKEFNNGK</sequence>
<dbReference type="Gene3D" id="3.20.20.80">
    <property type="entry name" value="Glycosidases"/>
    <property type="match status" value="1"/>
</dbReference>
<organism evidence="1">
    <name type="scientific">termite gut metagenome</name>
    <dbReference type="NCBI Taxonomy" id="433724"/>
    <lineage>
        <taxon>unclassified sequences</taxon>
        <taxon>metagenomes</taxon>
        <taxon>organismal metagenomes</taxon>
    </lineage>
</organism>
<dbReference type="Pfam" id="PF14307">
    <property type="entry name" value="Glyco_tran_WbsX"/>
    <property type="match status" value="1"/>
</dbReference>
<dbReference type="CDD" id="cd11579">
    <property type="entry name" value="Glyco_tran_WbsX"/>
    <property type="match status" value="1"/>
</dbReference>
<dbReference type="PANTHER" id="PTHR41244">
    <property type="entry name" value="RHAMNAN SYNTHESIS F"/>
    <property type="match status" value="1"/>
</dbReference>
<protein>
    <recommendedName>
        <fullName evidence="2">Lipopolysaccharide biosynthesis protein</fullName>
    </recommendedName>
</protein>
<dbReference type="InterPro" id="IPR032719">
    <property type="entry name" value="WbsX"/>
</dbReference>
<accession>A0A5J4T2P2</accession>
<reference evidence="1" key="1">
    <citation type="submission" date="2019-03" db="EMBL/GenBank/DDBJ databases">
        <title>Single cell metagenomics reveals metabolic interactions within the superorganism composed of flagellate Streblomastix strix and complex community of Bacteroidetes bacteria on its surface.</title>
        <authorList>
            <person name="Treitli S.C."/>
            <person name="Kolisko M."/>
            <person name="Husnik F."/>
            <person name="Keeling P."/>
            <person name="Hampl V."/>
        </authorList>
    </citation>
    <scope>NUCLEOTIDE SEQUENCE</scope>
    <source>
        <strain evidence="1">STM</strain>
    </source>
</reference>
<evidence type="ECO:0000313" key="1">
    <source>
        <dbReference type="EMBL" id="KAA6352182.1"/>
    </source>
</evidence>
<dbReference type="EMBL" id="SNRY01000004">
    <property type="protein sequence ID" value="KAA6352182.1"/>
    <property type="molecule type" value="Genomic_DNA"/>
</dbReference>
<evidence type="ECO:0008006" key="2">
    <source>
        <dbReference type="Google" id="ProtNLM"/>
    </source>
</evidence>
<gene>
    <name evidence="1" type="ORF">EZS27_000364</name>
</gene>